<gene>
    <name evidence="3" type="ORF">MKK02DRAFT_19821</name>
</gene>
<evidence type="ECO:0000313" key="4">
    <source>
        <dbReference type="Proteomes" id="UP001164286"/>
    </source>
</evidence>
<dbReference type="Pfam" id="PF07713">
    <property type="entry name" value="DUF1604"/>
    <property type="match status" value="1"/>
</dbReference>
<feature type="compositionally biased region" description="Acidic residues" evidence="1">
    <location>
        <begin position="197"/>
        <end position="206"/>
    </location>
</feature>
<name>A0AA38LQ79_9TREE</name>
<comment type="caution">
    <text evidence="3">The sequence shown here is derived from an EMBL/GenBank/DDBJ whole genome shotgun (WGS) entry which is preliminary data.</text>
</comment>
<dbReference type="PANTHER" id="PTHR13384:SF19">
    <property type="entry name" value="G PATCH DOMAIN-CONTAINING PROTEIN 1"/>
    <property type="match status" value="1"/>
</dbReference>
<dbReference type="RefSeq" id="XP_052942729.1">
    <property type="nucleotide sequence ID" value="XM_053086156.1"/>
</dbReference>
<proteinExistence type="predicted"/>
<feature type="region of interest" description="Disordered" evidence="1">
    <location>
        <begin position="358"/>
        <end position="378"/>
    </location>
</feature>
<dbReference type="Pfam" id="PF01585">
    <property type="entry name" value="G-patch"/>
    <property type="match status" value="1"/>
</dbReference>
<evidence type="ECO:0000259" key="2">
    <source>
        <dbReference type="PROSITE" id="PS50174"/>
    </source>
</evidence>
<feature type="region of interest" description="Disordered" evidence="1">
    <location>
        <begin position="458"/>
        <end position="491"/>
    </location>
</feature>
<feature type="region of interest" description="Disordered" evidence="1">
    <location>
        <begin position="165"/>
        <end position="226"/>
    </location>
</feature>
<feature type="compositionally biased region" description="Basic residues" evidence="1">
    <location>
        <begin position="825"/>
        <end position="834"/>
    </location>
</feature>
<keyword evidence="4" id="KW-1185">Reference proteome</keyword>
<dbReference type="GO" id="GO:0006397">
    <property type="term" value="P:mRNA processing"/>
    <property type="evidence" value="ECO:0007669"/>
    <property type="project" value="InterPro"/>
</dbReference>
<dbReference type="GeneID" id="77725357"/>
<evidence type="ECO:0000256" key="1">
    <source>
        <dbReference type="SAM" id="MobiDB-lite"/>
    </source>
</evidence>
<dbReference type="AlphaFoldDB" id="A0AA38LQ79"/>
<accession>A0AA38LQ79</accession>
<feature type="compositionally biased region" description="Low complexity" evidence="1">
    <location>
        <begin position="770"/>
        <end position="802"/>
    </location>
</feature>
<dbReference type="InterPro" id="IPR000467">
    <property type="entry name" value="G_patch_dom"/>
</dbReference>
<dbReference type="Pfam" id="PF26093">
    <property type="entry name" value="HTH_TGH"/>
    <property type="match status" value="1"/>
</dbReference>
<feature type="compositionally biased region" description="Basic and acidic residues" evidence="1">
    <location>
        <begin position="324"/>
        <end position="337"/>
    </location>
</feature>
<feature type="compositionally biased region" description="Gly residues" evidence="1">
    <location>
        <begin position="660"/>
        <end position="673"/>
    </location>
</feature>
<dbReference type="InterPro" id="IPR011666">
    <property type="entry name" value="DUF1604"/>
</dbReference>
<dbReference type="PROSITE" id="PS50174">
    <property type="entry name" value="G_PATCH"/>
    <property type="match status" value="1"/>
</dbReference>
<reference evidence="3" key="1">
    <citation type="journal article" date="2022" name="G3 (Bethesda)">
        <title>High quality genome of the basidiomycete yeast Dioszegia hungarica PDD-24b-2 isolated from cloud water.</title>
        <authorList>
            <person name="Jarrige D."/>
            <person name="Haridas S."/>
            <person name="Bleykasten-Grosshans C."/>
            <person name="Joly M."/>
            <person name="Nadalig T."/>
            <person name="Sancelme M."/>
            <person name="Vuilleumier S."/>
            <person name="Grigoriev I.V."/>
            <person name="Amato P."/>
            <person name="Bringel F."/>
        </authorList>
    </citation>
    <scope>NUCLEOTIDE SEQUENCE</scope>
    <source>
        <strain evidence="3">PDD-24b-2</strain>
    </source>
</reference>
<feature type="region of interest" description="Disordered" evidence="1">
    <location>
        <begin position="651"/>
        <end position="673"/>
    </location>
</feature>
<sequence length="916" mass="99225">MTSRLKHKLDLEQVNLKSAYLNESFVQIGTPLPALAESRKDKLEYVPEWQQEVRDEQGRRRFHGAFTGGYSAGYYNSVGSKEGWAPSTFKSSRTNRAAKTQRPEDFMDEEDLAQMKEDRTLENTETFRSDRLGSTKAELAEKNIPSALQSLIEPARTSIGQTLLQKQGWRPGQGIGPRINLRRLKMQDAKSGRLPDPDDGDEDVDMDPSIGGEGSGTGKGKGKHTFAPRDTKLVVYEAKEEKAGLGYSKGMGRGLDRAKPLANHVDMDDEDDPYAIAGPSTSARPFAFTDADEDEDMPVVIGGSAGPSRLPPSARDMSSSSRGGRSDIDTTRWHDGRPVLSGFELDPLGVPADKWFEMPEIPPDWRPRPARVWGTGKRWDEKPGEVKVEKEVVRGVPGRPLTFEQRGQALEETAPITTSAPPIPQSTTEDGKTSKAKSVFEYMSEKDRERIQAIAAAARAGATVPPPLSLTDTPASSAPPPPTSVIIPPLSPRTAGAALRGFIPYTDDPAKQDRYRSYLSSQTLNTRTPQPNLRTGSIEEINKELDDFAGSARIFKPMSFAMSSRFTSGSASLAGSDMKQAKPGLHMYDKEKAEKAIEDAKKVRDNQDKVEEKRNMGPRERAAVEGRYGVETRVVKEFYPAKLVCRRFGVQDPHPEGEPKGAGAGAGSGGGVGELGALPKNDASWEDAFIYKPAEPSSPSSTTAVPLAAGAAALVEEGERVPKSLAEVGMAEDINQGRDTLTYTKPSIDIFKAIFASDDEDSDEEDGADADAGPAKATTTPAISAVSTSSAAAPKPVSTAPVDLTTFKPVFQVKRERDDTDPTQPKRKKDKSKPKGSLSFQVEEEGEEGGAGGDAEGRERKRKMERKEPVASVLRKSAAIPVKETAPAEEEDMWVEKPAPILARVGGGRKGAADFM</sequence>
<feature type="domain" description="G-patch" evidence="2">
    <location>
        <begin position="156"/>
        <end position="176"/>
    </location>
</feature>
<feature type="compositionally biased region" description="Basic and acidic residues" evidence="1">
    <location>
        <begin position="185"/>
        <end position="196"/>
    </location>
</feature>
<organism evidence="3 4">
    <name type="scientific">Dioszegia hungarica</name>
    <dbReference type="NCBI Taxonomy" id="4972"/>
    <lineage>
        <taxon>Eukaryota</taxon>
        <taxon>Fungi</taxon>
        <taxon>Dikarya</taxon>
        <taxon>Basidiomycota</taxon>
        <taxon>Agaricomycotina</taxon>
        <taxon>Tremellomycetes</taxon>
        <taxon>Tremellales</taxon>
        <taxon>Bulleribasidiaceae</taxon>
        <taxon>Dioszegia</taxon>
    </lineage>
</organism>
<feature type="region of interest" description="Disordered" evidence="1">
    <location>
        <begin position="411"/>
        <end position="436"/>
    </location>
</feature>
<dbReference type="PANTHER" id="PTHR13384">
    <property type="entry name" value="G PATCH DOMAIN-CONTAINING PROTEIN 1"/>
    <property type="match status" value="1"/>
</dbReference>
<feature type="compositionally biased region" description="Acidic residues" evidence="1">
    <location>
        <begin position="757"/>
        <end position="769"/>
    </location>
</feature>
<dbReference type="Proteomes" id="UP001164286">
    <property type="component" value="Unassembled WGS sequence"/>
</dbReference>
<dbReference type="GO" id="GO:0005634">
    <property type="term" value="C:nucleus"/>
    <property type="evidence" value="ECO:0007669"/>
    <property type="project" value="TreeGrafter"/>
</dbReference>
<dbReference type="EMBL" id="JAKWFO010000013">
    <property type="protein sequence ID" value="KAI9632952.1"/>
    <property type="molecule type" value="Genomic_DNA"/>
</dbReference>
<protein>
    <recommendedName>
        <fullName evidence="2">G-patch domain-containing protein</fullName>
    </recommendedName>
</protein>
<dbReference type="GO" id="GO:0003723">
    <property type="term" value="F:RNA binding"/>
    <property type="evidence" value="ECO:0007669"/>
    <property type="project" value="TreeGrafter"/>
</dbReference>
<evidence type="ECO:0000313" key="3">
    <source>
        <dbReference type="EMBL" id="KAI9632952.1"/>
    </source>
</evidence>
<feature type="region of interest" description="Disordered" evidence="1">
    <location>
        <begin position="264"/>
        <end position="344"/>
    </location>
</feature>
<feature type="compositionally biased region" description="Low complexity" evidence="1">
    <location>
        <begin position="413"/>
        <end position="428"/>
    </location>
</feature>
<feature type="region of interest" description="Disordered" evidence="1">
    <location>
        <begin position="757"/>
        <end position="873"/>
    </location>
</feature>